<organism evidence="3">
    <name type="scientific">Finegoldia magna ATCC 53516</name>
    <dbReference type="NCBI Taxonomy" id="525282"/>
    <lineage>
        <taxon>Bacteria</taxon>
        <taxon>Bacillati</taxon>
        <taxon>Bacillota</taxon>
        <taxon>Tissierellia</taxon>
        <taxon>Tissierellales</taxon>
        <taxon>Peptoniphilaceae</taxon>
        <taxon>Finegoldia</taxon>
    </lineage>
</organism>
<protein>
    <submittedName>
        <fullName evidence="3">DHHA1 domain protein</fullName>
    </submittedName>
</protein>
<dbReference type="InterPro" id="IPR051319">
    <property type="entry name" value="Oligoribo/pAp-PDE_c-di-AMP_PDE"/>
</dbReference>
<evidence type="ECO:0000259" key="1">
    <source>
        <dbReference type="Pfam" id="PF01368"/>
    </source>
</evidence>
<evidence type="ECO:0000313" key="3">
    <source>
        <dbReference type="EMBL" id="EFH92535.1"/>
    </source>
</evidence>
<reference evidence="3" key="1">
    <citation type="submission" date="2010-05" db="EMBL/GenBank/DDBJ databases">
        <authorList>
            <person name="Muzny D."/>
            <person name="Qin X."/>
            <person name="Buhay C."/>
            <person name="Dugan-Rocha S."/>
            <person name="Ding Y."/>
            <person name="Chen G."/>
            <person name="Hawes A."/>
            <person name="Holder M."/>
            <person name="Jhangiani S."/>
            <person name="Johnson A."/>
            <person name="Khan Z."/>
            <person name="Li Z."/>
            <person name="Liu W."/>
            <person name="Liu X."/>
            <person name="Perez L."/>
            <person name="Shen H."/>
            <person name="Wang Q."/>
            <person name="Watt J."/>
            <person name="Xi L."/>
            <person name="Xin Y."/>
            <person name="Zhou J."/>
            <person name="Deng J."/>
            <person name="Jiang H."/>
            <person name="Liu Y."/>
            <person name="Qu J."/>
            <person name="Song X.-Z."/>
            <person name="Zhang L."/>
            <person name="Villasana D."/>
            <person name="Johnson A."/>
            <person name="Liu J."/>
            <person name="Liyanage D."/>
            <person name="Lorensuhewa L."/>
            <person name="Robinson T."/>
            <person name="Song A."/>
            <person name="Song B.-B."/>
            <person name="Dinh H."/>
            <person name="Thornton R."/>
            <person name="Coyle M."/>
            <person name="Francisco L."/>
            <person name="Jackson L."/>
            <person name="Javaid M."/>
            <person name="Korchina V."/>
            <person name="Kovar C."/>
            <person name="Mata R."/>
            <person name="Mathew T."/>
            <person name="Ngo R."/>
            <person name="Nguyen L."/>
            <person name="Nguyen N."/>
            <person name="Okwuonu G."/>
            <person name="Ongeri F."/>
            <person name="Pham C."/>
            <person name="Simmons D."/>
            <person name="Wilczek-Boney K."/>
            <person name="Hale W."/>
            <person name="Jakkamsetti A."/>
            <person name="Pham P."/>
            <person name="Ruth R."/>
            <person name="San Lucas F."/>
            <person name="Warren J."/>
            <person name="Zhang J."/>
            <person name="Zhao Z."/>
            <person name="Zhou C."/>
            <person name="Zhu D."/>
            <person name="Lee S."/>
            <person name="Bess C."/>
            <person name="Blankenburg K."/>
            <person name="Forbes L."/>
            <person name="Fu Q."/>
            <person name="Gubbala S."/>
            <person name="Hirani K."/>
            <person name="Jayaseelan J.C."/>
            <person name="Lara F."/>
            <person name="Munidasa M."/>
            <person name="Palculict T."/>
            <person name="Patil S."/>
            <person name="Pu L.-L."/>
            <person name="Saada N."/>
            <person name="Tang L."/>
            <person name="Weissenberger G."/>
            <person name="Zhu Y."/>
            <person name="Hemphill L."/>
            <person name="Shang Y."/>
            <person name="Youmans B."/>
            <person name="Ayvaz T."/>
            <person name="Ross M."/>
            <person name="Santibanez J."/>
            <person name="Aqrawi P."/>
            <person name="Gross S."/>
            <person name="Joshi V."/>
            <person name="Fowler G."/>
            <person name="Nazareth L."/>
            <person name="Reid J."/>
            <person name="Worley K."/>
            <person name="Petrosino J."/>
            <person name="Highlander S."/>
            <person name="Gibbs R."/>
        </authorList>
    </citation>
    <scope>NUCLEOTIDE SEQUENCE [LARGE SCALE GENOMIC DNA]</scope>
    <source>
        <strain evidence="3">ATCC 53516</strain>
    </source>
</reference>
<dbReference type="AlphaFoldDB" id="D6SAN5"/>
<dbReference type="STRING" id="525282.HMPREF0391_11507"/>
<comment type="caution">
    <text evidence="3">The sequence shown here is derived from an EMBL/GenBank/DDBJ whole genome shotgun (WGS) entry which is preliminary data.</text>
</comment>
<dbReference type="eggNOG" id="COG0618">
    <property type="taxonomic scope" value="Bacteria"/>
</dbReference>
<dbReference type="EMBL" id="ACHM02000003">
    <property type="protein sequence ID" value="EFH92535.1"/>
    <property type="molecule type" value="Genomic_DNA"/>
</dbReference>
<dbReference type="InterPro" id="IPR038763">
    <property type="entry name" value="DHH_sf"/>
</dbReference>
<dbReference type="InterPro" id="IPR001667">
    <property type="entry name" value="DDH_dom"/>
</dbReference>
<dbReference type="GO" id="GO:0003676">
    <property type="term" value="F:nucleic acid binding"/>
    <property type="evidence" value="ECO:0007669"/>
    <property type="project" value="InterPro"/>
</dbReference>
<dbReference type="PANTHER" id="PTHR47618">
    <property type="entry name" value="BIFUNCTIONAL OLIGORIBONUCLEASE AND PAP PHOSPHATASE NRNA"/>
    <property type="match status" value="1"/>
</dbReference>
<gene>
    <name evidence="3" type="ORF">HMPREF0391_11507</name>
</gene>
<dbReference type="Pfam" id="PF02272">
    <property type="entry name" value="DHHA1"/>
    <property type="match status" value="1"/>
</dbReference>
<sequence>MRKTIMKINDEILKFKEQLNEASSIALISHLDPDGDNLGSLTALSKSLLNLGKKVYPIEFDKIPENLKFLPNLDLLSENTDINIDMIICLDCANYERLGNIDELFNKARYRINIDHHQSNEFYGDVNIVKKGYSSTCELVFDVITEANLPIDEEISMSLLTGISTDTGRFLYSATTADTLAKASKLVEYGADMMKINELIYQSKKFEAQLLENEILSKTEIYNDHVAIGFVMTNQLNKYNVEISDIDSVINTFRDTDKIKISVLIKQQTENEYKVSFRSKGNIDVGSIAKNLGGGGHKNAAATKITGDYDAVLNKIKEEIDSYGLRN</sequence>
<dbReference type="InterPro" id="IPR003156">
    <property type="entry name" value="DHHA1_dom"/>
</dbReference>
<evidence type="ECO:0000259" key="2">
    <source>
        <dbReference type="Pfam" id="PF02272"/>
    </source>
</evidence>
<proteinExistence type="predicted"/>
<dbReference type="Proteomes" id="UP000004063">
    <property type="component" value="Chromosome"/>
</dbReference>
<dbReference type="Gene3D" id="3.90.1640.10">
    <property type="entry name" value="inorganic pyrophosphatase (n-terminal core)"/>
    <property type="match status" value="1"/>
</dbReference>
<feature type="domain" description="DHHA1" evidence="2">
    <location>
        <begin position="236"/>
        <end position="320"/>
    </location>
</feature>
<name>D6SAN5_FINMA</name>
<dbReference type="PANTHER" id="PTHR47618:SF1">
    <property type="entry name" value="BIFUNCTIONAL OLIGORIBONUCLEASE AND PAP PHOSPHATASE NRNA"/>
    <property type="match status" value="1"/>
</dbReference>
<dbReference type="HOGENOM" id="CLU_039720_0_0_9"/>
<dbReference type="SUPFAM" id="SSF64182">
    <property type="entry name" value="DHH phosphoesterases"/>
    <property type="match status" value="1"/>
</dbReference>
<accession>D6SAN5</accession>
<dbReference type="Pfam" id="PF01368">
    <property type="entry name" value="DHH"/>
    <property type="match status" value="1"/>
</dbReference>
<dbReference type="Gene3D" id="3.10.310.30">
    <property type="match status" value="1"/>
</dbReference>
<feature type="domain" description="DDH" evidence="1">
    <location>
        <begin position="25"/>
        <end position="163"/>
    </location>
</feature>